<dbReference type="InterPro" id="IPR057475">
    <property type="entry name" value="CUT_C"/>
</dbReference>
<feature type="transmembrane region" description="Helical" evidence="9">
    <location>
        <begin position="392"/>
        <end position="416"/>
    </location>
</feature>
<dbReference type="SMART" id="SM00241">
    <property type="entry name" value="ZP"/>
    <property type="match status" value="1"/>
</dbReference>
<feature type="signal peptide" evidence="10">
    <location>
        <begin position="1"/>
        <end position="23"/>
    </location>
</feature>
<protein>
    <submittedName>
        <fullName evidence="13">ZP domain-containing protein</fullName>
    </submittedName>
</protein>
<keyword evidence="2" id="KW-0193">Cuticle</keyword>
<reference evidence="13" key="1">
    <citation type="submission" date="2022-11" db="UniProtKB">
        <authorList>
            <consortium name="WormBaseParasite"/>
        </authorList>
    </citation>
    <scope>IDENTIFICATION</scope>
</reference>
<evidence type="ECO:0000313" key="12">
    <source>
        <dbReference type="Proteomes" id="UP000887574"/>
    </source>
</evidence>
<evidence type="ECO:0000259" key="11">
    <source>
        <dbReference type="PROSITE" id="PS51034"/>
    </source>
</evidence>
<dbReference type="InterPro" id="IPR056953">
    <property type="entry name" value="CUT_N"/>
</dbReference>
<evidence type="ECO:0000256" key="10">
    <source>
        <dbReference type="SAM" id="SignalP"/>
    </source>
</evidence>
<feature type="region of interest" description="Disordered" evidence="8">
    <location>
        <begin position="423"/>
        <end position="447"/>
    </location>
</feature>
<evidence type="ECO:0000256" key="3">
    <source>
        <dbReference type="ARBA" id="ARBA00022475"/>
    </source>
</evidence>
<keyword evidence="5 10" id="KW-0732">Signal</keyword>
<feature type="compositionally biased region" description="Low complexity" evidence="8">
    <location>
        <begin position="430"/>
        <end position="447"/>
    </location>
</feature>
<keyword evidence="4 9" id="KW-0812">Transmembrane</keyword>
<keyword evidence="6 9" id="KW-1133">Transmembrane helix</keyword>
<dbReference type="Pfam" id="PF25301">
    <property type="entry name" value="CUT_C"/>
    <property type="match status" value="1"/>
</dbReference>
<evidence type="ECO:0000256" key="8">
    <source>
        <dbReference type="SAM" id="MobiDB-lite"/>
    </source>
</evidence>
<dbReference type="GO" id="GO:0005886">
    <property type="term" value="C:plasma membrane"/>
    <property type="evidence" value="ECO:0007669"/>
    <property type="project" value="UniProtKB-SubCell"/>
</dbReference>
<feature type="domain" description="ZP" evidence="11">
    <location>
        <begin position="37"/>
        <end position="281"/>
    </location>
</feature>
<evidence type="ECO:0000256" key="7">
    <source>
        <dbReference type="ARBA" id="ARBA00023136"/>
    </source>
</evidence>
<dbReference type="GO" id="GO:0042302">
    <property type="term" value="F:structural constituent of cuticle"/>
    <property type="evidence" value="ECO:0007669"/>
    <property type="project" value="UniProtKB-KW"/>
</dbReference>
<dbReference type="PROSITE" id="PS51034">
    <property type="entry name" value="ZP_2"/>
    <property type="match status" value="1"/>
</dbReference>
<dbReference type="AlphaFoldDB" id="A0A915DC67"/>
<comment type="subcellular location">
    <subcellularLocation>
        <location evidence="1">Cell membrane</location>
        <topology evidence="1">Single-pass type I membrane protein</topology>
    </subcellularLocation>
</comment>
<dbReference type="InterPro" id="IPR051962">
    <property type="entry name" value="Cuticlin"/>
</dbReference>
<keyword evidence="3" id="KW-1003">Cell membrane</keyword>
<dbReference type="PANTHER" id="PTHR22907">
    <property type="entry name" value="GH04558P"/>
    <property type="match status" value="1"/>
</dbReference>
<evidence type="ECO:0000256" key="2">
    <source>
        <dbReference type="ARBA" id="ARBA00022460"/>
    </source>
</evidence>
<accession>A0A915DC67</accession>
<keyword evidence="7 9" id="KW-0472">Membrane</keyword>
<proteinExistence type="predicted"/>
<feature type="chain" id="PRO_5037823845" evidence="10">
    <location>
        <begin position="24"/>
        <end position="447"/>
    </location>
</feature>
<evidence type="ECO:0000256" key="4">
    <source>
        <dbReference type="ARBA" id="ARBA00022692"/>
    </source>
</evidence>
<evidence type="ECO:0000313" key="13">
    <source>
        <dbReference type="WBParaSite" id="jg17882"/>
    </source>
</evidence>
<organism evidence="12 13">
    <name type="scientific">Ditylenchus dipsaci</name>
    <dbReference type="NCBI Taxonomy" id="166011"/>
    <lineage>
        <taxon>Eukaryota</taxon>
        <taxon>Metazoa</taxon>
        <taxon>Ecdysozoa</taxon>
        <taxon>Nematoda</taxon>
        <taxon>Chromadorea</taxon>
        <taxon>Rhabditida</taxon>
        <taxon>Tylenchina</taxon>
        <taxon>Tylenchomorpha</taxon>
        <taxon>Sphaerularioidea</taxon>
        <taxon>Anguinidae</taxon>
        <taxon>Anguininae</taxon>
        <taxon>Ditylenchus</taxon>
    </lineage>
</organism>
<name>A0A915DC67_9BILA</name>
<dbReference type="Proteomes" id="UP000887574">
    <property type="component" value="Unplaced"/>
</dbReference>
<evidence type="ECO:0000256" key="6">
    <source>
        <dbReference type="ARBA" id="ARBA00022989"/>
    </source>
</evidence>
<evidence type="ECO:0000256" key="9">
    <source>
        <dbReference type="SAM" id="Phobius"/>
    </source>
</evidence>
<dbReference type="PANTHER" id="PTHR22907:SF7">
    <property type="entry name" value="ZP DOMAIN-CONTAINING PROTEIN"/>
    <property type="match status" value="1"/>
</dbReference>
<keyword evidence="12" id="KW-1185">Reference proteome</keyword>
<dbReference type="Pfam" id="PF25057">
    <property type="entry name" value="CUT_N"/>
    <property type="match status" value="1"/>
</dbReference>
<sequence length="447" mass="49416">MHNNPKVLTLVLATLHLIHKVLSSEIDNSLLGVPEIDCKTETIEMRFGRGVALLVGPLLQSDCIVDYSQATADGNPVGGIKLHHGSCDMDRQRMVQPEGMQFSTILVISFHPTFVTKTDRAFHINCMYREAVKAVSAGLTVSPLPTVTVAYDMPMPVCDYTIRKDNLDGPVLRYAKVGDQVVHRWQCKSEMYGMLVHSCYVEDGQGEKRMVIDERGCHIDQIVLGDPTYTEDLNLAYRESYVFKFADRVGVRFSCEIKLCVKDGGCSSIVPPNCGADYQKDLDMPNVSSYNNTESNNDDPIPGKILSKNVFKRHSSNHPEHKQHSNISTKVVPITATADLISQYVYVLDTVDDPEGAVGHADRMQERDNLLASSPSMSAPSYRTPICLSSGMFAGVLLTVALAFAFATLLILHVLFKQHFRPKAEPKDGSTSSISSRRASPMSLIFK</sequence>
<evidence type="ECO:0000256" key="5">
    <source>
        <dbReference type="ARBA" id="ARBA00022729"/>
    </source>
</evidence>
<evidence type="ECO:0000256" key="1">
    <source>
        <dbReference type="ARBA" id="ARBA00004251"/>
    </source>
</evidence>
<dbReference type="InterPro" id="IPR001507">
    <property type="entry name" value="ZP_dom"/>
</dbReference>
<dbReference type="WBParaSite" id="jg17882">
    <property type="protein sequence ID" value="jg17882"/>
    <property type="gene ID" value="jg17882"/>
</dbReference>